<evidence type="ECO:0000256" key="4">
    <source>
        <dbReference type="ARBA" id="ARBA00022833"/>
    </source>
</evidence>
<keyword evidence="6" id="KW-1185">Reference proteome</keyword>
<dbReference type="AlphaFoldDB" id="A0A5C8PDD2"/>
<protein>
    <submittedName>
        <fullName evidence="5">3-keto-5-aminohexanoate cleavage protein</fullName>
    </submittedName>
</protein>
<evidence type="ECO:0000256" key="3">
    <source>
        <dbReference type="ARBA" id="ARBA00022723"/>
    </source>
</evidence>
<dbReference type="Proteomes" id="UP000321638">
    <property type="component" value="Unassembled WGS sequence"/>
</dbReference>
<dbReference type="GO" id="GO:0043720">
    <property type="term" value="F:3-keto-5-aminohexanoate cleavage activity"/>
    <property type="evidence" value="ECO:0007669"/>
    <property type="project" value="InterPro"/>
</dbReference>
<dbReference type="PANTHER" id="PTHR37418:SF2">
    <property type="entry name" value="3-KETO-5-AMINOHEXANOATE CLEAVAGE ENZYME"/>
    <property type="match status" value="1"/>
</dbReference>
<dbReference type="PANTHER" id="PTHR37418">
    <property type="entry name" value="3-KETO-5-AMINOHEXANOATE CLEAVAGE ENZYME-RELATED"/>
    <property type="match status" value="1"/>
</dbReference>
<dbReference type="GO" id="GO:0046872">
    <property type="term" value="F:metal ion binding"/>
    <property type="evidence" value="ECO:0007669"/>
    <property type="project" value="UniProtKB-KW"/>
</dbReference>
<accession>A0A5C8PDD2</accession>
<comment type="cofactor">
    <cofactor evidence="1">
        <name>Zn(2+)</name>
        <dbReference type="ChEBI" id="CHEBI:29105"/>
    </cofactor>
</comment>
<keyword evidence="2" id="KW-0808">Transferase</keyword>
<dbReference type="InterPro" id="IPR013785">
    <property type="entry name" value="Aldolase_TIM"/>
</dbReference>
<dbReference type="InterPro" id="IPR008567">
    <property type="entry name" value="BKACE"/>
</dbReference>
<sequence>MPGDCRGADQQRSDGAHRRLSFLSRHRAAPSFLCMACRQGCCFDSEEIWSNKPTIERYGPIFQAMAPRQDRDAVAGSRRGERRRMDKLIIEVRANEYANRNRNRNVPWLPREIAGDAAECREAGASIIHFHGRSAAGAPDNRFETCRDTILAIRESSPILVHPTLGYVTVTASFEERFANVRRLAEQDATRPDIVPMDMGSVNVDLYDSQRAALRTPGAVYVNPTDMLIELAQGIRQGGMKPSLVAWNVSFVRQIQAFSSMSLLDDPLFISLVLTEKILIAGHPGTAQGLDAYLMFLPQDGSVQWSVTHIGGRFDTLLDKIILAGGHVQIGLGDYPYAEDGCPTNAQLVERVAARAKALGREVASPDDARRMLRLPPR</sequence>
<evidence type="ECO:0000256" key="1">
    <source>
        <dbReference type="ARBA" id="ARBA00001947"/>
    </source>
</evidence>
<dbReference type="OrthoDB" id="9805277at2"/>
<organism evidence="5 6">
    <name type="scientific">Vineibacter terrae</name>
    <dbReference type="NCBI Taxonomy" id="2586908"/>
    <lineage>
        <taxon>Bacteria</taxon>
        <taxon>Pseudomonadati</taxon>
        <taxon>Pseudomonadota</taxon>
        <taxon>Alphaproteobacteria</taxon>
        <taxon>Hyphomicrobiales</taxon>
        <taxon>Vineibacter</taxon>
    </lineage>
</organism>
<keyword evidence="4" id="KW-0862">Zinc</keyword>
<evidence type="ECO:0000256" key="2">
    <source>
        <dbReference type="ARBA" id="ARBA00022679"/>
    </source>
</evidence>
<comment type="caution">
    <text evidence="5">The sequence shown here is derived from an EMBL/GenBank/DDBJ whole genome shotgun (WGS) entry which is preliminary data.</text>
</comment>
<gene>
    <name evidence="5" type="ORF">FHP25_28450</name>
</gene>
<reference evidence="5 6" key="1">
    <citation type="submission" date="2019-06" db="EMBL/GenBank/DDBJ databases">
        <title>New taxonomy in bacterial strain CC-CFT640, isolated from vineyard.</title>
        <authorList>
            <person name="Lin S.-Y."/>
            <person name="Tsai C.-F."/>
            <person name="Young C.-C."/>
        </authorList>
    </citation>
    <scope>NUCLEOTIDE SEQUENCE [LARGE SCALE GENOMIC DNA]</scope>
    <source>
        <strain evidence="5 6">CC-CFT640</strain>
    </source>
</reference>
<name>A0A5C8PDD2_9HYPH</name>
<dbReference type="Pfam" id="PF05853">
    <property type="entry name" value="BKACE"/>
    <property type="match status" value="1"/>
</dbReference>
<evidence type="ECO:0000313" key="6">
    <source>
        <dbReference type="Proteomes" id="UP000321638"/>
    </source>
</evidence>
<proteinExistence type="predicted"/>
<keyword evidence="3" id="KW-0479">Metal-binding</keyword>
<evidence type="ECO:0000313" key="5">
    <source>
        <dbReference type="EMBL" id="TXL71802.1"/>
    </source>
</evidence>
<dbReference type="Gene3D" id="3.20.20.70">
    <property type="entry name" value="Aldolase class I"/>
    <property type="match status" value="1"/>
</dbReference>
<dbReference type="EMBL" id="VDUZ01000039">
    <property type="protein sequence ID" value="TXL71802.1"/>
    <property type="molecule type" value="Genomic_DNA"/>
</dbReference>